<accession>A0A8J6L8J5</accession>
<gene>
    <name evidence="7" type="ORF">GEV33_009262</name>
</gene>
<comment type="caution">
    <text evidence="7">The sequence shown here is derived from an EMBL/GenBank/DDBJ whole genome shotgun (WGS) entry which is preliminary data.</text>
</comment>
<dbReference type="GO" id="GO:0031491">
    <property type="term" value="F:nucleosome binding"/>
    <property type="evidence" value="ECO:0007669"/>
    <property type="project" value="TreeGrafter"/>
</dbReference>
<dbReference type="Pfam" id="PF18192">
    <property type="entry name" value="DNTTIP1_dimer"/>
    <property type="match status" value="1"/>
</dbReference>
<keyword evidence="2" id="KW-0238">DNA-binding</keyword>
<evidence type="ECO:0000259" key="6">
    <source>
        <dbReference type="Pfam" id="PF21229"/>
    </source>
</evidence>
<evidence type="ECO:0000256" key="4">
    <source>
        <dbReference type="SAM" id="MobiDB-lite"/>
    </source>
</evidence>
<evidence type="ECO:0000313" key="7">
    <source>
        <dbReference type="EMBL" id="KAH0813534.1"/>
    </source>
</evidence>
<protein>
    <recommendedName>
        <fullName evidence="9">Deoxynucleotidyltransferase terminal-interacting protein 1</fullName>
    </recommendedName>
</protein>
<dbReference type="InterPro" id="IPR041384">
    <property type="entry name" value="DNTTIP1_dimer"/>
</dbReference>
<dbReference type="GO" id="GO:0003677">
    <property type="term" value="F:DNA binding"/>
    <property type="evidence" value="ECO:0007669"/>
    <property type="project" value="UniProtKB-KW"/>
</dbReference>
<dbReference type="EMBL" id="JABDTM020025191">
    <property type="protein sequence ID" value="KAH0813534.1"/>
    <property type="molecule type" value="Genomic_DNA"/>
</dbReference>
<reference evidence="7" key="1">
    <citation type="journal article" date="2020" name="J Insects Food Feed">
        <title>The yellow mealworm (Tenebrio molitor) genome: a resource for the emerging insects as food and feed industry.</title>
        <authorList>
            <person name="Eriksson T."/>
            <person name="Andere A."/>
            <person name="Kelstrup H."/>
            <person name="Emery V."/>
            <person name="Picard C."/>
        </authorList>
    </citation>
    <scope>NUCLEOTIDE SEQUENCE</scope>
    <source>
        <strain evidence="7">Stoneville</strain>
        <tissue evidence="7">Whole head</tissue>
    </source>
</reference>
<feature type="domain" description="DNTTIP1 dimerisation" evidence="5">
    <location>
        <begin position="62"/>
        <end position="130"/>
    </location>
</feature>
<dbReference type="Pfam" id="PF21229">
    <property type="entry name" value="TdIF1_2nd"/>
    <property type="match status" value="1"/>
</dbReference>
<dbReference type="InterPro" id="IPR026064">
    <property type="entry name" value="TdIF1"/>
</dbReference>
<evidence type="ECO:0000259" key="5">
    <source>
        <dbReference type="Pfam" id="PF18192"/>
    </source>
</evidence>
<name>A0A8J6L8J5_TENMO</name>
<keyword evidence="3" id="KW-0539">Nucleus</keyword>
<evidence type="ECO:0000256" key="2">
    <source>
        <dbReference type="ARBA" id="ARBA00023125"/>
    </source>
</evidence>
<feature type="region of interest" description="Disordered" evidence="4">
    <location>
        <begin position="337"/>
        <end position="370"/>
    </location>
</feature>
<dbReference type="GO" id="GO:0005634">
    <property type="term" value="C:nucleus"/>
    <property type="evidence" value="ECO:0007669"/>
    <property type="project" value="UniProtKB-SubCell"/>
</dbReference>
<sequence>MIPPITPGQAEEKHNMVSWKNTFSMRQISLMNLAASQLGVKNGSRSTIPNCRRTYSITSPAKSLDLLRKNLQSAINKDIDNVIRKYLEVPKFFQPAINNIKINLGKDSVSEDHVKEVCKQMLEEAKLMYKMSPGSRDSSPYDYSDSEASTTDGRFGRTVGSPLHRKRKESDTDSETNSKRHKSQFYYMTECGKYKVPIRREGFKWNPDRINENTLFIMGPRANKVLGYGQTRGRLYARHPDLVRYSGDQEDKEWLSAKNLMPPSGGKAYLMVLEDIKELTESDEYKNNPNLQLHELKGFMAPQFLVNKVKLFIQNFKTDKKPLMGLDLFDFRSQSITPPNTALDSGPSTPSDTVQVESQPGSTSSKQSENNFVNIPEMSPSSNHSIISSQSPLQNSGLLSPNMLMTLANNTEGGGAVMILKENTQNDSCLSSILASHINSDNSQDF</sequence>
<dbReference type="PANTHER" id="PTHR23399:SF2">
    <property type="entry name" value="DEOXYNUCLEOTIDYLTRANSFERASE TERMINAL-INTERACTING PROTEIN 1"/>
    <property type="match status" value="1"/>
</dbReference>
<dbReference type="PANTHER" id="PTHR23399">
    <property type="entry name" value="DEOXYNUCLEOTIDYLTRANSFERASE TERMINAL-INTERACTING PROTEIN 1"/>
    <property type="match status" value="1"/>
</dbReference>
<keyword evidence="8" id="KW-1185">Reference proteome</keyword>
<organism evidence="7 8">
    <name type="scientific">Tenebrio molitor</name>
    <name type="common">Yellow mealworm beetle</name>
    <dbReference type="NCBI Taxonomy" id="7067"/>
    <lineage>
        <taxon>Eukaryota</taxon>
        <taxon>Metazoa</taxon>
        <taxon>Ecdysozoa</taxon>
        <taxon>Arthropoda</taxon>
        <taxon>Hexapoda</taxon>
        <taxon>Insecta</taxon>
        <taxon>Pterygota</taxon>
        <taxon>Neoptera</taxon>
        <taxon>Endopterygota</taxon>
        <taxon>Coleoptera</taxon>
        <taxon>Polyphaga</taxon>
        <taxon>Cucujiformia</taxon>
        <taxon>Tenebrionidae</taxon>
        <taxon>Tenebrio</taxon>
    </lineage>
</organism>
<dbReference type="InterPro" id="IPR049121">
    <property type="entry name" value="TdIF1_C"/>
</dbReference>
<proteinExistence type="predicted"/>
<reference evidence="7" key="2">
    <citation type="submission" date="2021-08" db="EMBL/GenBank/DDBJ databases">
        <authorList>
            <person name="Eriksson T."/>
        </authorList>
    </citation>
    <scope>NUCLEOTIDE SEQUENCE</scope>
    <source>
        <strain evidence="7">Stoneville</strain>
        <tissue evidence="7">Whole head</tissue>
    </source>
</reference>
<dbReference type="AlphaFoldDB" id="A0A8J6L8J5"/>
<dbReference type="Proteomes" id="UP000719412">
    <property type="component" value="Unassembled WGS sequence"/>
</dbReference>
<feature type="domain" description="TdIF1 C-terminal" evidence="6">
    <location>
        <begin position="213"/>
        <end position="309"/>
    </location>
</feature>
<comment type="subcellular location">
    <subcellularLocation>
        <location evidence="1">Nucleus</location>
    </subcellularLocation>
</comment>
<feature type="region of interest" description="Disordered" evidence="4">
    <location>
        <begin position="131"/>
        <end position="181"/>
    </location>
</feature>
<evidence type="ECO:0000313" key="8">
    <source>
        <dbReference type="Proteomes" id="UP000719412"/>
    </source>
</evidence>
<evidence type="ECO:0008006" key="9">
    <source>
        <dbReference type="Google" id="ProtNLM"/>
    </source>
</evidence>
<feature type="compositionally biased region" description="Low complexity" evidence="4">
    <location>
        <begin position="132"/>
        <end position="143"/>
    </location>
</feature>
<evidence type="ECO:0000256" key="3">
    <source>
        <dbReference type="ARBA" id="ARBA00023242"/>
    </source>
</evidence>
<evidence type="ECO:0000256" key="1">
    <source>
        <dbReference type="ARBA" id="ARBA00004123"/>
    </source>
</evidence>